<dbReference type="AlphaFoldDB" id="A0A4C1XSE4"/>
<dbReference type="EMBL" id="BGZK01000970">
    <property type="protein sequence ID" value="GBP66876.1"/>
    <property type="molecule type" value="Genomic_DNA"/>
</dbReference>
<comment type="caution">
    <text evidence="1">The sequence shown here is derived from an EMBL/GenBank/DDBJ whole genome shotgun (WGS) entry which is preliminary data.</text>
</comment>
<proteinExistence type="predicted"/>
<accession>A0A4C1XSE4</accession>
<name>A0A4C1XSE4_EUMVA</name>
<keyword evidence="2" id="KW-1185">Reference proteome</keyword>
<dbReference type="Proteomes" id="UP000299102">
    <property type="component" value="Unassembled WGS sequence"/>
</dbReference>
<dbReference type="OrthoDB" id="412981at2759"/>
<organism evidence="1 2">
    <name type="scientific">Eumeta variegata</name>
    <name type="common">Bagworm moth</name>
    <name type="synonym">Eumeta japonica</name>
    <dbReference type="NCBI Taxonomy" id="151549"/>
    <lineage>
        <taxon>Eukaryota</taxon>
        <taxon>Metazoa</taxon>
        <taxon>Ecdysozoa</taxon>
        <taxon>Arthropoda</taxon>
        <taxon>Hexapoda</taxon>
        <taxon>Insecta</taxon>
        <taxon>Pterygota</taxon>
        <taxon>Neoptera</taxon>
        <taxon>Endopterygota</taxon>
        <taxon>Lepidoptera</taxon>
        <taxon>Glossata</taxon>
        <taxon>Ditrysia</taxon>
        <taxon>Tineoidea</taxon>
        <taxon>Psychidae</taxon>
        <taxon>Oiketicinae</taxon>
        <taxon>Eumeta</taxon>
    </lineage>
</organism>
<gene>
    <name evidence="1" type="ORF">EVAR_18048_1</name>
</gene>
<evidence type="ECO:0000313" key="2">
    <source>
        <dbReference type="Proteomes" id="UP000299102"/>
    </source>
</evidence>
<evidence type="ECO:0000313" key="1">
    <source>
        <dbReference type="EMBL" id="GBP66876.1"/>
    </source>
</evidence>
<protein>
    <submittedName>
        <fullName evidence="1">Uncharacterized protein</fullName>
    </submittedName>
</protein>
<reference evidence="1 2" key="1">
    <citation type="journal article" date="2019" name="Commun. Biol.">
        <title>The bagworm genome reveals a unique fibroin gene that provides high tensile strength.</title>
        <authorList>
            <person name="Kono N."/>
            <person name="Nakamura H."/>
            <person name="Ohtoshi R."/>
            <person name="Tomita M."/>
            <person name="Numata K."/>
            <person name="Arakawa K."/>
        </authorList>
    </citation>
    <scope>NUCLEOTIDE SEQUENCE [LARGE SCALE GENOMIC DNA]</scope>
</reference>
<sequence>MAAYGGGGMADQKAIHRRANHSLPAHGRTGEACYSPEQSCAKHGALRTLFAPGVPSQTCSELGLIHSWLIYMTPSWEALCSTFQRKRIQIQQNIALRMIVGAGWYVLNDVIARDLDM</sequence>